<reference evidence="2 3" key="1">
    <citation type="journal article" date="2016" name="Genome Announc.">
        <title>Draft Genome Sequence of Paenibacillus amylolyticus Heshi-A3, Isolated from Fermented Rice Bran in a Japanese Fermented Seafood Dish.</title>
        <authorList>
            <person name="Akuzawa S."/>
            <person name="Nagaoka J."/>
            <person name="Kanekatsu M."/>
            <person name="Kubota E."/>
            <person name="Ohtake R."/>
            <person name="Suzuki T."/>
            <person name="Kanesaki Y."/>
        </authorList>
    </citation>
    <scope>NUCLEOTIDE SEQUENCE [LARGE SCALE GENOMIC DNA]</scope>
    <source>
        <strain evidence="2 3">Heshi-A3</strain>
    </source>
</reference>
<evidence type="ECO:0000313" key="2">
    <source>
        <dbReference type="EMBL" id="GAS84673.1"/>
    </source>
</evidence>
<name>A0A100VRP9_PAEAM</name>
<dbReference type="PANTHER" id="PTHR35024">
    <property type="entry name" value="HYPOTHETICAL CYTOSOLIC PROTEIN"/>
    <property type="match status" value="1"/>
</dbReference>
<protein>
    <recommendedName>
        <fullName evidence="4">Polymer-forming cytoskeletal protein</fullName>
    </recommendedName>
</protein>
<evidence type="ECO:0000313" key="3">
    <source>
        <dbReference type="Proteomes" id="UP000069697"/>
    </source>
</evidence>
<reference evidence="3" key="2">
    <citation type="submission" date="2016-01" db="EMBL/GenBank/DDBJ databases">
        <title>Draft Genome Sequence of Paenibacillus amylolyticus Heshi-A3 that Was Isolated from Fermented Rice Bran with Aging Salted Mackerel, Which Was Named Heshiko as Traditional Fermented Seafood in Japan.</title>
        <authorList>
            <person name="Akuzawa S."/>
            <person name="Nakagawa J."/>
            <person name="Kanekatsu T."/>
            <person name="Kubota E."/>
            <person name="Ohtake R."/>
            <person name="Suzuki T."/>
            <person name="Kanesaki Y."/>
        </authorList>
    </citation>
    <scope>NUCLEOTIDE SEQUENCE [LARGE SCALE GENOMIC DNA]</scope>
    <source>
        <strain evidence="3">Heshi-A3</strain>
    </source>
</reference>
<organism evidence="2 3">
    <name type="scientific">Paenibacillus amylolyticus</name>
    <dbReference type="NCBI Taxonomy" id="1451"/>
    <lineage>
        <taxon>Bacteria</taxon>
        <taxon>Bacillati</taxon>
        <taxon>Bacillota</taxon>
        <taxon>Bacilli</taxon>
        <taxon>Bacillales</taxon>
        <taxon>Paenibacillaceae</taxon>
        <taxon>Paenibacillus</taxon>
    </lineage>
</organism>
<proteinExistence type="inferred from homology"/>
<accession>A0A100VRP9</accession>
<dbReference type="Proteomes" id="UP000069697">
    <property type="component" value="Unassembled WGS sequence"/>
</dbReference>
<comment type="similarity">
    <text evidence="1">Belongs to the bactofilin family.</text>
</comment>
<dbReference type="AlphaFoldDB" id="A0A100VRP9"/>
<dbReference type="EMBL" id="BCNV01000005">
    <property type="protein sequence ID" value="GAS84673.1"/>
    <property type="molecule type" value="Genomic_DNA"/>
</dbReference>
<gene>
    <name evidence="2" type="ORF">PAHA3_4776</name>
</gene>
<dbReference type="InterPro" id="IPR007607">
    <property type="entry name" value="BacA/B"/>
</dbReference>
<dbReference type="RefSeq" id="WP_062837028.1">
    <property type="nucleotide sequence ID" value="NZ_BCNV01000005.1"/>
</dbReference>
<evidence type="ECO:0000256" key="1">
    <source>
        <dbReference type="ARBA" id="ARBA00044755"/>
    </source>
</evidence>
<dbReference type="PANTHER" id="PTHR35024:SF4">
    <property type="entry name" value="POLYMER-FORMING CYTOSKELETAL PROTEIN"/>
    <property type="match status" value="1"/>
</dbReference>
<evidence type="ECO:0008006" key="4">
    <source>
        <dbReference type="Google" id="ProtNLM"/>
    </source>
</evidence>
<comment type="caution">
    <text evidence="2">The sequence shown here is derived from an EMBL/GenBank/DDBJ whole genome shotgun (WGS) entry which is preliminary data.</text>
</comment>
<dbReference type="Pfam" id="PF04519">
    <property type="entry name" value="Bactofilin"/>
    <property type="match status" value="1"/>
</dbReference>
<sequence length="242" mass="25976">MEERNKRNDLNVAGISQTAGGEFHRVSIDGMAKVNGNLDCTSMEVNGTLKMHGALSSESTTINGMCTLNGPLTSSRVRVDGMTTINGNLNSPELEVNGKCTVRGRVDGERINIGGVIDIEGDVQCESLNVQGNIKISGFLNAGTVEIRLHTSSSAKEIGGERIDIRRKEQQNGFWKSIGLGGTPSFKTSLIEGDEIVLEDTEADIVRGSNIHIGRGCNIRLVEYSGELEVDQDAKVGSSQRI</sequence>